<organism evidence="1 2">
    <name type="scientific">Saccharomonospora cyanea NA-134</name>
    <dbReference type="NCBI Taxonomy" id="882082"/>
    <lineage>
        <taxon>Bacteria</taxon>
        <taxon>Bacillati</taxon>
        <taxon>Actinomycetota</taxon>
        <taxon>Actinomycetes</taxon>
        <taxon>Pseudonocardiales</taxon>
        <taxon>Pseudonocardiaceae</taxon>
        <taxon>Saccharomonospora</taxon>
    </lineage>
</organism>
<accession>H5XQD5</accession>
<dbReference type="RefSeq" id="WP_005460450.1">
    <property type="nucleotide sequence ID" value="NZ_CM001440.1"/>
</dbReference>
<evidence type="ECO:0000313" key="1">
    <source>
        <dbReference type="EMBL" id="EHR63868.1"/>
    </source>
</evidence>
<dbReference type="OrthoDB" id="4247058at2"/>
<dbReference type="EMBL" id="CM001440">
    <property type="protein sequence ID" value="EHR63868.1"/>
    <property type="molecule type" value="Genomic_DNA"/>
</dbReference>
<proteinExistence type="predicted"/>
<gene>
    <name evidence="1" type="ORF">SaccyDRAFT_5074</name>
</gene>
<reference evidence="1 2" key="1">
    <citation type="submission" date="2011-11" db="EMBL/GenBank/DDBJ databases">
        <title>The Noncontiguous Finished sequence of Saccharomonospora cyanea NA-134.</title>
        <authorList>
            <consortium name="US DOE Joint Genome Institute"/>
            <person name="Lucas S."/>
            <person name="Han J."/>
            <person name="Lapidus A."/>
            <person name="Cheng J.-F."/>
            <person name="Goodwin L."/>
            <person name="Pitluck S."/>
            <person name="Peters L."/>
            <person name="Ovchinnikova G."/>
            <person name="Lu M."/>
            <person name="Detter J.C."/>
            <person name="Han C."/>
            <person name="Tapia R."/>
            <person name="Land M."/>
            <person name="Hauser L."/>
            <person name="Kyrpides N."/>
            <person name="Ivanova N."/>
            <person name="Pagani I."/>
            <person name="Brambilla E.-M."/>
            <person name="Klenk H.-P."/>
            <person name="Woyke T."/>
        </authorList>
    </citation>
    <scope>NUCLEOTIDE SEQUENCE [LARGE SCALE GENOMIC DNA]</scope>
    <source>
        <strain evidence="1 2">NA-134</strain>
    </source>
</reference>
<dbReference type="AlphaFoldDB" id="H5XQD5"/>
<keyword evidence="2" id="KW-1185">Reference proteome</keyword>
<dbReference type="STRING" id="882082.SaccyDRAFT_5074"/>
<protein>
    <submittedName>
        <fullName evidence="1">Uncharacterized protein</fullName>
    </submittedName>
</protein>
<name>H5XQD5_9PSEU</name>
<dbReference type="HOGENOM" id="CLU_2976594_0_0_11"/>
<evidence type="ECO:0000313" key="2">
    <source>
        <dbReference type="Proteomes" id="UP000002791"/>
    </source>
</evidence>
<dbReference type="Proteomes" id="UP000002791">
    <property type="component" value="Chromosome"/>
</dbReference>
<sequence>MSDRQTEGLRFAEIVTGLTVTDEAPPEGSPLARLIELDHQRRAEGHSQEWLNEQARKL</sequence>